<keyword evidence="12" id="KW-1185">Reference proteome</keyword>
<dbReference type="OrthoDB" id="9799209at2"/>
<comment type="caution">
    <text evidence="11">The sequence shown here is derived from an EMBL/GenBank/DDBJ whole genome shotgun (WGS) entry which is preliminary data.</text>
</comment>
<feature type="transmembrane region" description="Helical" evidence="7">
    <location>
        <begin position="83"/>
        <end position="104"/>
    </location>
</feature>
<accession>A0A6I4U6R9</accession>
<feature type="transmembrane region" description="Helical" evidence="7">
    <location>
        <begin position="125"/>
        <end position="144"/>
    </location>
</feature>
<organism evidence="11 12">
    <name type="scientific">Alteriqipengyuania halimionae</name>
    <dbReference type="NCBI Taxonomy" id="1926630"/>
    <lineage>
        <taxon>Bacteria</taxon>
        <taxon>Pseudomonadati</taxon>
        <taxon>Pseudomonadota</taxon>
        <taxon>Alphaproteobacteria</taxon>
        <taxon>Sphingomonadales</taxon>
        <taxon>Erythrobacteraceae</taxon>
        <taxon>Alteriqipengyuania</taxon>
    </lineage>
</organism>
<reference evidence="11 12" key="1">
    <citation type="submission" date="2019-12" db="EMBL/GenBank/DDBJ databases">
        <title>Genomic-based taxomic classification of the family Erythrobacteraceae.</title>
        <authorList>
            <person name="Xu L."/>
        </authorList>
    </citation>
    <scope>NUCLEOTIDE SEQUENCE [LARGE SCALE GENOMIC DNA]</scope>
    <source>
        <strain evidence="11 12">LMG 29519</strain>
    </source>
</reference>
<dbReference type="AlphaFoldDB" id="A0A6I4U6R9"/>
<evidence type="ECO:0000256" key="7">
    <source>
        <dbReference type="SAM" id="Phobius"/>
    </source>
</evidence>
<sequence>MTTSASPPATPDATPAPFDDLFGRLDDAANATPAPEETATPALTVTDGLKEAASQSEAAGTVVDALDALAVTFGDHRISMLDILVVFGIIGGVVLFAWGFGKLVRRGIRRFSRFDATQQLLAEKLVSIAVWAMAFFIGIDMLGIDLTALAVFSGAFGLAIGFGLQKTFGNLIAGIILLMDRSIKPGDVIAVTDQAGKESFGQIRKIGIRAVSVTTRDQREYLIPNENLMINQVENWSYSSKNVRMQVPVGVSYGCDITVAEKLMLQAANACPRVLDIPPPTVWLDGYGNSSVDFVIQCWIKDPEDGVGNVRSEVLKKLWWLFQENDIEIPFPQRDLNLRRNEQFDQLIAAVAQRIDTGKKEP</sequence>
<dbReference type="InterPro" id="IPR006685">
    <property type="entry name" value="MscS_channel_2nd"/>
</dbReference>
<name>A0A6I4U6R9_9SPHN</name>
<evidence type="ECO:0000256" key="4">
    <source>
        <dbReference type="ARBA" id="ARBA00022692"/>
    </source>
</evidence>
<comment type="similarity">
    <text evidence="2">Belongs to the MscS (TC 1.A.23) family.</text>
</comment>
<dbReference type="InterPro" id="IPR011014">
    <property type="entry name" value="MscS_channel_TM-2"/>
</dbReference>
<dbReference type="Pfam" id="PF21082">
    <property type="entry name" value="MS_channel_3rd"/>
    <property type="match status" value="1"/>
</dbReference>
<dbReference type="Pfam" id="PF21088">
    <property type="entry name" value="MS_channel_1st"/>
    <property type="match status" value="1"/>
</dbReference>
<dbReference type="Gene3D" id="1.10.287.1260">
    <property type="match status" value="1"/>
</dbReference>
<dbReference type="PANTHER" id="PTHR30347:SF1">
    <property type="entry name" value="MECHANOSENSITIVE CHANNEL MSCK"/>
    <property type="match status" value="1"/>
</dbReference>
<keyword evidence="3" id="KW-1003">Cell membrane</keyword>
<dbReference type="InterPro" id="IPR049142">
    <property type="entry name" value="MS_channel_1st"/>
</dbReference>
<dbReference type="Gene3D" id="3.30.70.100">
    <property type="match status" value="1"/>
</dbReference>
<gene>
    <name evidence="11" type="ORF">GRI68_07950</name>
</gene>
<evidence type="ECO:0000256" key="3">
    <source>
        <dbReference type="ARBA" id="ARBA00022475"/>
    </source>
</evidence>
<evidence type="ECO:0000313" key="11">
    <source>
        <dbReference type="EMBL" id="MXP10111.1"/>
    </source>
</evidence>
<dbReference type="SUPFAM" id="SSF82689">
    <property type="entry name" value="Mechanosensitive channel protein MscS (YggB), C-terminal domain"/>
    <property type="match status" value="1"/>
</dbReference>
<dbReference type="Gene3D" id="2.30.30.60">
    <property type="match status" value="1"/>
</dbReference>
<evidence type="ECO:0000256" key="1">
    <source>
        <dbReference type="ARBA" id="ARBA00004651"/>
    </source>
</evidence>
<feature type="transmembrane region" description="Helical" evidence="7">
    <location>
        <begin position="150"/>
        <end position="178"/>
    </location>
</feature>
<dbReference type="SUPFAM" id="SSF50182">
    <property type="entry name" value="Sm-like ribonucleoproteins"/>
    <property type="match status" value="1"/>
</dbReference>
<dbReference type="EMBL" id="WTYR01000001">
    <property type="protein sequence ID" value="MXP10111.1"/>
    <property type="molecule type" value="Genomic_DNA"/>
</dbReference>
<feature type="domain" description="Mechanosensitive ion channel MscS C-terminal" evidence="9">
    <location>
        <begin position="247"/>
        <end position="329"/>
    </location>
</feature>
<dbReference type="InterPro" id="IPR049278">
    <property type="entry name" value="MS_channel_C"/>
</dbReference>
<evidence type="ECO:0000313" key="12">
    <source>
        <dbReference type="Proteomes" id="UP000429229"/>
    </source>
</evidence>
<evidence type="ECO:0000259" key="8">
    <source>
        <dbReference type="Pfam" id="PF00924"/>
    </source>
</evidence>
<evidence type="ECO:0000259" key="10">
    <source>
        <dbReference type="Pfam" id="PF21088"/>
    </source>
</evidence>
<dbReference type="PANTHER" id="PTHR30347">
    <property type="entry name" value="POTASSIUM CHANNEL RELATED"/>
    <property type="match status" value="1"/>
</dbReference>
<dbReference type="GO" id="GO:0008381">
    <property type="term" value="F:mechanosensitive monoatomic ion channel activity"/>
    <property type="evidence" value="ECO:0007669"/>
    <property type="project" value="UniProtKB-ARBA"/>
</dbReference>
<keyword evidence="4 7" id="KW-0812">Transmembrane</keyword>
<dbReference type="Pfam" id="PF00924">
    <property type="entry name" value="MS_channel_2nd"/>
    <property type="match status" value="1"/>
</dbReference>
<evidence type="ECO:0000256" key="2">
    <source>
        <dbReference type="ARBA" id="ARBA00008017"/>
    </source>
</evidence>
<dbReference type="RefSeq" id="WP_160616753.1">
    <property type="nucleotide sequence ID" value="NZ_WTYR01000001.1"/>
</dbReference>
<evidence type="ECO:0000259" key="9">
    <source>
        <dbReference type="Pfam" id="PF21082"/>
    </source>
</evidence>
<protein>
    <submittedName>
        <fullName evidence="11">Mechanosensitive ion channel</fullName>
    </submittedName>
</protein>
<keyword evidence="5 7" id="KW-1133">Transmembrane helix</keyword>
<feature type="domain" description="Mechanosensitive ion channel transmembrane helices 2/3" evidence="10">
    <location>
        <begin position="124"/>
        <end position="165"/>
    </location>
</feature>
<dbReference type="InterPro" id="IPR010920">
    <property type="entry name" value="LSM_dom_sf"/>
</dbReference>
<proteinExistence type="inferred from homology"/>
<dbReference type="Proteomes" id="UP000429229">
    <property type="component" value="Unassembled WGS sequence"/>
</dbReference>
<keyword evidence="6 7" id="KW-0472">Membrane</keyword>
<feature type="domain" description="Mechanosensitive ion channel MscS" evidence="8">
    <location>
        <begin position="167"/>
        <end position="237"/>
    </location>
</feature>
<evidence type="ECO:0000256" key="5">
    <source>
        <dbReference type="ARBA" id="ARBA00022989"/>
    </source>
</evidence>
<comment type="subcellular location">
    <subcellularLocation>
        <location evidence="1">Cell membrane</location>
        <topology evidence="1">Multi-pass membrane protein</topology>
    </subcellularLocation>
</comment>
<dbReference type="GO" id="GO:0005886">
    <property type="term" value="C:plasma membrane"/>
    <property type="evidence" value="ECO:0007669"/>
    <property type="project" value="UniProtKB-SubCell"/>
</dbReference>
<dbReference type="InterPro" id="IPR023408">
    <property type="entry name" value="MscS_beta-dom_sf"/>
</dbReference>
<evidence type="ECO:0000256" key="6">
    <source>
        <dbReference type="ARBA" id="ARBA00023136"/>
    </source>
</evidence>
<dbReference type="InterPro" id="IPR052702">
    <property type="entry name" value="MscS-like_channel"/>
</dbReference>
<dbReference type="InterPro" id="IPR011066">
    <property type="entry name" value="MscS_channel_C_sf"/>
</dbReference>
<dbReference type="SUPFAM" id="SSF82861">
    <property type="entry name" value="Mechanosensitive channel protein MscS (YggB), transmembrane region"/>
    <property type="match status" value="1"/>
</dbReference>